<dbReference type="WBParaSite" id="HCON_00062060-00001">
    <property type="protein sequence ID" value="HCON_00062060-00001"/>
    <property type="gene ID" value="HCON_00062060"/>
</dbReference>
<reference evidence="2" key="1">
    <citation type="submission" date="2020-12" db="UniProtKB">
        <authorList>
            <consortium name="WormBaseParasite"/>
        </authorList>
    </citation>
    <scope>IDENTIFICATION</scope>
    <source>
        <strain evidence="2">MHco3</strain>
    </source>
</reference>
<protein>
    <submittedName>
        <fullName evidence="2">Ovule protein</fullName>
    </submittedName>
</protein>
<evidence type="ECO:0000313" key="2">
    <source>
        <dbReference type="WBParaSite" id="HCON_00062060-00001"/>
    </source>
</evidence>
<name>A0A7I4Y6F2_HAECO</name>
<proteinExistence type="predicted"/>
<dbReference type="Proteomes" id="UP000025227">
    <property type="component" value="Unplaced"/>
</dbReference>
<keyword evidence="1" id="KW-1185">Reference proteome</keyword>
<accession>A0A7I4Y6F2</accession>
<dbReference type="AlphaFoldDB" id="A0A7I4Y6F2"/>
<sequence>MPEMHTKHVNRRRSGLKYTGLASSQYKGLYMSSNVNLMGVIPCMHLMMNGKWANFSATFVRTSKNCYQIKGTFWDRRKKKESRS</sequence>
<evidence type="ECO:0000313" key="1">
    <source>
        <dbReference type="Proteomes" id="UP000025227"/>
    </source>
</evidence>
<organism evidence="1 2">
    <name type="scientific">Haemonchus contortus</name>
    <name type="common">Barber pole worm</name>
    <dbReference type="NCBI Taxonomy" id="6289"/>
    <lineage>
        <taxon>Eukaryota</taxon>
        <taxon>Metazoa</taxon>
        <taxon>Ecdysozoa</taxon>
        <taxon>Nematoda</taxon>
        <taxon>Chromadorea</taxon>
        <taxon>Rhabditida</taxon>
        <taxon>Rhabditina</taxon>
        <taxon>Rhabditomorpha</taxon>
        <taxon>Strongyloidea</taxon>
        <taxon>Trichostrongylidae</taxon>
        <taxon>Haemonchus</taxon>
    </lineage>
</organism>